<comment type="caution">
    <text evidence="3">The sequence shown here is derived from an EMBL/GenBank/DDBJ whole genome shotgun (WGS) entry which is preliminary data.</text>
</comment>
<dbReference type="EMBL" id="CAJNOJ010000226">
    <property type="protein sequence ID" value="CAF1311840.1"/>
    <property type="molecule type" value="Genomic_DNA"/>
</dbReference>
<dbReference type="Gene3D" id="1.20.58.390">
    <property type="entry name" value="Neurotransmitter-gated ion-channel transmembrane domain"/>
    <property type="match status" value="1"/>
</dbReference>
<protein>
    <submittedName>
        <fullName evidence="3">Uncharacterized protein</fullName>
    </submittedName>
</protein>
<evidence type="ECO:0000313" key="4">
    <source>
        <dbReference type="Proteomes" id="UP000663852"/>
    </source>
</evidence>
<dbReference type="OrthoDB" id="203862at2759"/>
<organism evidence="3 4">
    <name type="scientific">Adineta ricciae</name>
    <name type="common">Rotifer</name>
    <dbReference type="NCBI Taxonomy" id="249248"/>
    <lineage>
        <taxon>Eukaryota</taxon>
        <taxon>Metazoa</taxon>
        <taxon>Spiralia</taxon>
        <taxon>Gnathifera</taxon>
        <taxon>Rotifera</taxon>
        <taxon>Eurotatoria</taxon>
        <taxon>Bdelloidea</taxon>
        <taxon>Adinetida</taxon>
        <taxon>Adinetidae</taxon>
        <taxon>Adineta</taxon>
    </lineage>
</organism>
<feature type="transmembrane region" description="Helical" evidence="2">
    <location>
        <begin position="251"/>
        <end position="273"/>
    </location>
</feature>
<evidence type="ECO:0000313" key="3">
    <source>
        <dbReference type="EMBL" id="CAF1311840.1"/>
    </source>
</evidence>
<feature type="transmembrane region" description="Helical" evidence="2">
    <location>
        <begin position="315"/>
        <end position="338"/>
    </location>
</feature>
<keyword evidence="2" id="KW-0472">Membrane</keyword>
<reference evidence="3" key="1">
    <citation type="submission" date="2021-02" db="EMBL/GenBank/DDBJ databases">
        <authorList>
            <person name="Nowell W R."/>
        </authorList>
    </citation>
    <scope>NUCLEOTIDE SEQUENCE</scope>
</reference>
<feature type="transmembrane region" description="Helical" evidence="2">
    <location>
        <begin position="358"/>
        <end position="380"/>
    </location>
</feature>
<keyword evidence="2" id="KW-0812">Transmembrane</keyword>
<dbReference type="PANTHER" id="PTHR18945">
    <property type="entry name" value="NEUROTRANSMITTER GATED ION CHANNEL"/>
    <property type="match status" value="1"/>
</dbReference>
<dbReference type="SUPFAM" id="SSF90112">
    <property type="entry name" value="Neurotransmitter-gated ion-channel transmembrane pore"/>
    <property type="match status" value="1"/>
</dbReference>
<dbReference type="InterPro" id="IPR038050">
    <property type="entry name" value="Neuro_actylchol_rec"/>
</dbReference>
<accession>A0A815EHB2</accession>
<dbReference type="SUPFAM" id="SSF63712">
    <property type="entry name" value="Nicotinic receptor ligand binding domain-like"/>
    <property type="match status" value="1"/>
</dbReference>
<sequence length="433" mass="50831">MISHSSDKLTVVHVRLVFLRIGKAHSITLTIKSHPMISHLGEIDTLNERYQAHASIESRWTVSHDKFLSTITTTEQERLINGKSILLDKYEQTHWHPQLYIENALGDLKEQIKYSAKINGKDAKIYVCEHRIIKGLFWEKLELQHFPSDVQDLSISVTSTYFHNRVVLIADPHRQSGVNREAFVDQQEWCLYEHIDTEERYVKEFLFQTSSDDDDDDDEEGDCERFKSLNTDDRKRSVLTVTCHVARQSQYFFWNGFCLIFLITLVSFCAFGLPLQYVVSRLQVSCTLLLTSISFRWTVNRSLPTISYLTSLDKYGILCIFNLILHAVWHSIICVIIYEQTNNFHVPKNSWMAYLDRAAFGVCALLFIVLHVIMIAWLYWVPLRHRKEMRNKDERYRLLVVEKMKVDEQQSCLIKKEIINFDQNHISRQSTFV</sequence>
<dbReference type="GO" id="GO:0005230">
    <property type="term" value="F:extracellular ligand-gated monoatomic ion channel activity"/>
    <property type="evidence" value="ECO:0007669"/>
    <property type="project" value="InterPro"/>
</dbReference>
<dbReference type="InterPro" id="IPR036719">
    <property type="entry name" value="Neuro-gated_channel_TM_sf"/>
</dbReference>
<dbReference type="InterPro" id="IPR006201">
    <property type="entry name" value="Neur_channel"/>
</dbReference>
<dbReference type="Gene3D" id="2.70.170.10">
    <property type="entry name" value="Neurotransmitter-gated ion-channel ligand-binding domain"/>
    <property type="match status" value="1"/>
</dbReference>
<dbReference type="GO" id="GO:0004888">
    <property type="term" value="F:transmembrane signaling receptor activity"/>
    <property type="evidence" value="ECO:0007669"/>
    <property type="project" value="InterPro"/>
</dbReference>
<dbReference type="Proteomes" id="UP000663852">
    <property type="component" value="Unassembled WGS sequence"/>
</dbReference>
<dbReference type="InterPro" id="IPR036734">
    <property type="entry name" value="Neur_chan_lig-bd_sf"/>
</dbReference>
<comment type="subcellular location">
    <subcellularLocation>
        <location evidence="1">Membrane</location>
        <topology evidence="1">Multi-pass membrane protein</topology>
    </subcellularLocation>
</comment>
<proteinExistence type="predicted"/>
<name>A0A815EHB2_ADIRI</name>
<dbReference type="GO" id="GO:0016020">
    <property type="term" value="C:membrane"/>
    <property type="evidence" value="ECO:0007669"/>
    <property type="project" value="UniProtKB-SubCell"/>
</dbReference>
<evidence type="ECO:0000256" key="1">
    <source>
        <dbReference type="ARBA" id="ARBA00004141"/>
    </source>
</evidence>
<gene>
    <name evidence="3" type="ORF">EDS130_LOCUS31186</name>
</gene>
<evidence type="ECO:0000256" key="2">
    <source>
        <dbReference type="SAM" id="Phobius"/>
    </source>
</evidence>
<dbReference type="AlphaFoldDB" id="A0A815EHB2"/>
<keyword evidence="2" id="KW-1133">Transmembrane helix</keyword>